<accession>A0A561XQD6</accession>
<dbReference type="SUPFAM" id="SSF52833">
    <property type="entry name" value="Thioredoxin-like"/>
    <property type="match status" value="1"/>
</dbReference>
<dbReference type="CDD" id="cd03188">
    <property type="entry name" value="GST_C_Beta"/>
    <property type="match status" value="1"/>
</dbReference>
<dbReference type="RefSeq" id="WP_235511613.1">
    <property type="nucleotide sequence ID" value="NZ_VJWE01000012.1"/>
</dbReference>
<dbReference type="NCBIfam" id="NF007831">
    <property type="entry name" value="PRK10542.1"/>
    <property type="match status" value="1"/>
</dbReference>
<dbReference type="InterPro" id="IPR040079">
    <property type="entry name" value="Glutathione_S-Trfase"/>
</dbReference>
<dbReference type="Proteomes" id="UP000321485">
    <property type="component" value="Unassembled WGS sequence"/>
</dbReference>
<dbReference type="SUPFAM" id="SSF47616">
    <property type="entry name" value="GST C-terminal domain-like"/>
    <property type="match status" value="1"/>
</dbReference>
<feature type="domain" description="GST C-terminal" evidence="2">
    <location>
        <begin position="91"/>
        <end position="206"/>
    </location>
</feature>
<evidence type="ECO:0000313" key="4">
    <source>
        <dbReference type="Proteomes" id="UP000321485"/>
    </source>
</evidence>
<dbReference type="InterPro" id="IPR010987">
    <property type="entry name" value="Glutathione-S-Trfase_C-like"/>
</dbReference>
<dbReference type="PROSITE" id="PS50405">
    <property type="entry name" value="GST_CTER"/>
    <property type="match status" value="1"/>
</dbReference>
<dbReference type="PANTHER" id="PTHR44051:SF8">
    <property type="entry name" value="GLUTATHIONE S-TRANSFERASE GSTA"/>
    <property type="match status" value="1"/>
</dbReference>
<dbReference type="Pfam" id="PF13409">
    <property type="entry name" value="GST_N_2"/>
    <property type="match status" value="1"/>
</dbReference>
<dbReference type="EMBL" id="VJWE01000012">
    <property type="protein sequence ID" value="TWG38329.1"/>
    <property type="molecule type" value="Genomic_DNA"/>
</dbReference>
<dbReference type="PANTHER" id="PTHR44051">
    <property type="entry name" value="GLUTATHIONE S-TRANSFERASE-RELATED"/>
    <property type="match status" value="1"/>
</dbReference>
<dbReference type="PROSITE" id="PS50404">
    <property type="entry name" value="GST_NTER"/>
    <property type="match status" value="1"/>
</dbReference>
<dbReference type="InterPro" id="IPR036249">
    <property type="entry name" value="Thioredoxin-like_sf"/>
</dbReference>
<dbReference type="SFLD" id="SFLDG01150">
    <property type="entry name" value="Main.1:_Beta-like"/>
    <property type="match status" value="1"/>
</dbReference>
<dbReference type="SFLD" id="SFLDG00358">
    <property type="entry name" value="Main_(cytGST)"/>
    <property type="match status" value="1"/>
</dbReference>
<dbReference type="InterPro" id="IPR004045">
    <property type="entry name" value="Glutathione_S-Trfase_N"/>
</dbReference>
<name>A0A561XQD6_ACIDE</name>
<organism evidence="3 4">
    <name type="scientific">Acidovorax delafieldii</name>
    <name type="common">Pseudomonas delafieldii</name>
    <dbReference type="NCBI Taxonomy" id="47920"/>
    <lineage>
        <taxon>Bacteria</taxon>
        <taxon>Pseudomonadati</taxon>
        <taxon>Pseudomonadota</taxon>
        <taxon>Betaproteobacteria</taxon>
        <taxon>Burkholderiales</taxon>
        <taxon>Comamonadaceae</taxon>
        <taxon>Acidovorax</taxon>
    </lineage>
</organism>
<evidence type="ECO:0000259" key="2">
    <source>
        <dbReference type="PROSITE" id="PS50405"/>
    </source>
</evidence>
<dbReference type="CDD" id="cd03057">
    <property type="entry name" value="GST_N_Beta"/>
    <property type="match status" value="1"/>
</dbReference>
<dbReference type="SFLD" id="SFLDS00019">
    <property type="entry name" value="Glutathione_Transferase_(cytos"/>
    <property type="match status" value="1"/>
</dbReference>
<dbReference type="InterPro" id="IPR036282">
    <property type="entry name" value="Glutathione-S-Trfase_C_sf"/>
</dbReference>
<dbReference type="GeneID" id="51111335"/>
<dbReference type="AlphaFoldDB" id="A0A561XQD6"/>
<evidence type="ECO:0000313" key="3">
    <source>
        <dbReference type="EMBL" id="TWG38329.1"/>
    </source>
</evidence>
<gene>
    <name evidence="3" type="ORF">ATF69_2271</name>
</gene>
<protein>
    <submittedName>
        <fullName evidence="3">Glutathione S-transferase</fullName>
    </submittedName>
</protein>
<comment type="caution">
    <text evidence="3">The sequence shown here is derived from an EMBL/GenBank/DDBJ whole genome shotgun (WGS) entry which is preliminary data.</text>
</comment>
<sequence length="206" mass="22566">MQNSIKLYYSPGACSLATHILLRETGTPFTLEKVDTHKHTTSTGGDFYAISPKGQVPVIELADGTRITEGPIVAQYVADRADARTLMPPAGSLERYRVMEWQNYVTAELHKSFTPLFHSDVDANAKKALAAVLYKKLVWLDGQLAGKSYLTGSDFTAADAYLFVVLGWAKFVQIDLGELQHIGSFMARVAARPEVRAAMQTEGLVA</sequence>
<evidence type="ECO:0000259" key="1">
    <source>
        <dbReference type="PROSITE" id="PS50404"/>
    </source>
</evidence>
<dbReference type="Pfam" id="PF13410">
    <property type="entry name" value="GST_C_2"/>
    <property type="match status" value="1"/>
</dbReference>
<dbReference type="Gene3D" id="3.40.30.10">
    <property type="entry name" value="Glutaredoxin"/>
    <property type="match status" value="1"/>
</dbReference>
<feature type="domain" description="GST N-terminal" evidence="1">
    <location>
        <begin position="2"/>
        <end position="85"/>
    </location>
</feature>
<dbReference type="GO" id="GO:0016740">
    <property type="term" value="F:transferase activity"/>
    <property type="evidence" value="ECO:0007669"/>
    <property type="project" value="UniProtKB-KW"/>
</dbReference>
<reference evidence="3 4" key="1">
    <citation type="journal article" date="2015" name="Stand. Genomic Sci.">
        <title>Genomic Encyclopedia of Bacterial and Archaeal Type Strains, Phase III: the genomes of soil and plant-associated and newly described type strains.</title>
        <authorList>
            <person name="Whitman W.B."/>
            <person name="Woyke T."/>
            <person name="Klenk H.P."/>
            <person name="Zhou Y."/>
            <person name="Lilburn T.G."/>
            <person name="Beck B.J."/>
            <person name="De Vos P."/>
            <person name="Vandamme P."/>
            <person name="Eisen J.A."/>
            <person name="Garrity G."/>
            <person name="Hugenholtz P."/>
            <person name="Kyrpides N.C."/>
        </authorList>
    </citation>
    <scope>NUCLEOTIDE SEQUENCE [LARGE SCALE GENOMIC DNA]</scope>
    <source>
        <strain evidence="3 4">DSM 64</strain>
    </source>
</reference>
<keyword evidence="3" id="KW-0808">Transferase</keyword>
<proteinExistence type="predicted"/>
<dbReference type="Gene3D" id="1.20.1050.10">
    <property type="match status" value="1"/>
</dbReference>